<feature type="domain" description="Beta/gamma crystallin 'Greek key'" evidence="4">
    <location>
        <begin position="1684"/>
        <end position="1724"/>
    </location>
</feature>
<dbReference type="Pfam" id="PF00652">
    <property type="entry name" value="Ricin_B_lectin"/>
    <property type="match status" value="1"/>
</dbReference>
<organism evidence="5 6">
    <name type="scientific">Pogona vitticeps</name>
    <name type="common">central bearded dragon</name>
    <dbReference type="NCBI Taxonomy" id="103695"/>
    <lineage>
        <taxon>Eukaryota</taxon>
        <taxon>Metazoa</taxon>
        <taxon>Chordata</taxon>
        <taxon>Craniata</taxon>
        <taxon>Vertebrata</taxon>
        <taxon>Euteleostomi</taxon>
        <taxon>Lepidosauria</taxon>
        <taxon>Squamata</taxon>
        <taxon>Bifurcata</taxon>
        <taxon>Unidentata</taxon>
        <taxon>Episquamata</taxon>
        <taxon>Toxicofera</taxon>
        <taxon>Iguania</taxon>
        <taxon>Acrodonta</taxon>
        <taxon>Agamidae</taxon>
        <taxon>Amphibolurinae</taxon>
        <taxon>Pogona</taxon>
    </lineage>
</organism>
<dbReference type="InterPro" id="IPR035992">
    <property type="entry name" value="Ricin_B-like_lectins"/>
</dbReference>
<feature type="compositionally biased region" description="Low complexity" evidence="3">
    <location>
        <begin position="558"/>
        <end position="571"/>
    </location>
</feature>
<comment type="similarity">
    <text evidence="1">Belongs to the beta/gamma-crystallin family.</text>
</comment>
<dbReference type="Proteomes" id="UP001652642">
    <property type="component" value="Chromosome 1"/>
</dbReference>
<feature type="domain" description="Beta/gamma crystallin 'Greek key'" evidence="4">
    <location>
        <begin position="1400"/>
        <end position="1452"/>
    </location>
</feature>
<dbReference type="PROSITE" id="PS50231">
    <property type="entry name" value="RICIN_B_LECTIN"/>
    <property type="match status" value="1"/>
</dbReference>
<evidence type="ECO:0000256" key="1">
    <source>
        <dbReference type="ARBA" id="ARBA00009646"/>
    </source>
</evidence>
<dbReference type="Pfam" id="PF00030">
    <property type="entry name" value="Crystall"/>
    <property type="match status" value="6"/>
</dbReference>
<feature type="region of interest" description="Disordered" evidence="3">
    <location>
        <begin position="1"/>
        <end position="121"/>
    </location>
</feature>
<name>A0ABM5G9L9_9SAUR</name>
<feature type="domain" description="Beta/gamma crystallin 'Greek key'" evidence="4">
    <location>
        <begin position="1453"/>
        <end position="1495"/>
    </location>
</feature>
<feature type="compositionally biased region" description="Polar residues" evidence="3">
    <location>
        <begin position="482"/>
        <end position="492"/>
    </location>
</feature>
<dbReference type="RefSeq" id="XP_072854350.1">
    <property type="nucleotide sequence ID" value="XM_072998249.1"/>
</dbReference>
<feature type="compositionally biased region" description="Basic residues" evidence="3">
    <location>
        <begin position="1"/>
        <end position="14"/>
    </location>
</feature>
<feature type="compositionally biased region" description="Basic residues" evidence="3">
    <location>
        <begin position="427"/>
        <end position="437"/>
    </location>
</feature>
<feature type="domain" description="Beta/gamma crystallin 'Greek key'" evidence="4">
    <location>
        <begin position="1635"/>
        <end position="1678"/>
    </location>
</feature>
<evidence type="ECO:0000313" key="6">
    <source>
        <dbReference type="RefSeq" id="XP_072854350.1"/>
    </source>
</evidence>
<sequence>MEKGGFRRLGRLFHRKSESEDSEPDSSRTTPRSSPCPSPSPHQRREQSRGSPPGEGKKRSAFGHWRLKKKRKDPPAAAAVAEEEEEGSRGRGSAPASPSLSFSSEFTASEPTTPTDRCFDMPDTQLAARSSQLSLAPVQVSQFPYAIPVVSITSSTLPASFRKSKARTPESSKEEKKKPVLGKFGNFFTTGRRKPPKNTLEDSLRQCIKSEEPALPFHKDLAPLASLDIEEDLSKSEESLADQAYNPEDQSRTQNIIEDPEEYIFNKDLTHLYNDIVSEWNTKKVSSDSEWSPDWHSSNETIKNTLFDSNLTLQTLETESDLNHTSNTTTPDFFKSLTNVSSEDLEHDILNHKQLVGLHTAVESDYVASKDQPSNLESKPPGPIYPSRVLTVDIFLRRAEQRNSEGTVKDILEESHSSSNTMEKKPVVRRSGKRKKSQSSGDVPNGDRNMTENAAKEEPVLDGVLSDTGVEKTNISERKAKASQQINSPTSNHDTRAGAGSSHRGLTKTESEKCKQQASGSSPYRRKSLRKNMTDTGPLSPTGPKSPGKESSTKRQSDSNSLSKYSSVDKSSSGERTVETSKVFSTDLVVNSTLPLSEESTDSKVSNSVHNMDGSVLLHTDGHKKGEMRTINEKQRSCGLDDDKERSVCFDDSRTVTTKFSLPPKPKNIEINLKASKSLEDLGNGQDSLDKAVKINFSIANKISLFENKNINQNVSAEVPASKKAPVSNTFVGRAKLKFGKQHIESEQTNRVTNKANSRQKALQNGTKAREISSDVKIKSERRAQSSILMNEEVGKAAESEFNQNGKVDDNQEDVCTSEKDGVELAKENLLPKTPSVQQREEIETFQNRNRSIQAGSISPESRENGSLNTGISSLSKDEKHLLESDFVPKISESEHSVAPQTENEEKRMVNTVLENTELFEQNVGGQEKSPGGVCNVPEAGSGEGICDSPSDMATFTETLKNTSACVPQKKKKAKAPRSPAPHFAMPPIHEDNLEKIFDPNVFTVGLGVKRDKPQDLAPSLQLKLQSLETEARVRPKRASNENSLILQSLKLPSRANPKAIQEMSGKESKDGADGDVKRSRLENSAIFSSLLSKEKVFTPSVTSINTITTSFAPEKGVDSSRMPALIFDTAQKPECFSGFKAPNCMEKYLQTDDAKKEKILQMPNFGNLDTNFSNWLKPNLYEPNGFLDVEAFSGNSQSKINPRPGKIVIYNKPDPSESSIEVFHDVLDCTSWVLSPVILIKIIRGCWILYEKPNFEGPSIPLEEGELELTNLWGEQPSDSQDDCGSSEPAMIGSIRHVVKDYRLCRIDLFSEPEGLGVVNSYFDDTEETRFVSAPKTCSIQVHWGIWLLYEEPGFQGTPLMLEPGQYPSLSFWNKKEAYIRSLKPLKMGARKVEFPESPKIIIYEKPFFEGKHIELDSELVALAVEGNEKEELTEIEMGPLTSIGSIKVKGGIWVAYEKPEFEGHQYLLEEGEYQEWMDWGGYDEKVRSLRPILGNFAQPHMIMYADKYFGTKGSNINVLGIIPNLKDTGYGLRTQSINVLSGVWVAYENPDFTGEQYILDKGMYPSCESWGALSCKISSVQPIILDSASDHTGKCKVQLFSEPDFQGDCQIFEKDISQIEDTFLVKSSKVLSGSWIAYDKENFSGNQYVLEEGAYPDLPAMGCLPHTCLKSLQVINIELSEPVIALFEKENFNGKKMEFTKEVVNLRFLGYNPRVASIEVLGGIWIVYEHNNYKGRQSLLLPKKIPNWYESSSYHKVGSLRPLLQKRVYFRFRNKGTGKFMSTDGNLDDLNLLRIQVAEDMKTDDQIWIYQDGFIKSRVAEDFCLTIVGNLITPGAKLGLALQQNEEKQNWTINPDGKIYSKMKPNLVLDVKGGKLYDQNHVIVSSVSEDKPTQCWEALVA</sequence>
<evidence type="ECO:0000313" key="5">
    <source>
        <dbReference type="Proteomes" id="UP001652642"/>
    </source>
</evidence>
<dbReference type="Gene3D" id="2.80.10.50">
    <property type="match status" value="1"/>
</dbReference>
<feature type="compositionally biased region" description="Basic and acidic residues" evidence="3">
    <location>
        <begin position="1065"/>
        <end position="1078"/>
    </location>
</feature>
<dbReference type="InterPro" id="IPR001064">
    <property type="entry name" value="Beta/gamma_crystallin"/>
</dbReference>
<accession>A0ABM5G9L9</accession>
<gene>
    <name evidence="6" type="primary">CRYBG1</name>
</gene>
<protein>
    <submittedName>
        <fullName evidence="6">Beta/gamma crystallin domain-containing protein 1</fullName>
    </submittedName>
</protein>
<feature type="region of interest" description="Disordered" evidence="3">
    <location>
        <begin position="746"/>
        <end position="791"/>
    </location>
</feature>
<dbReference type="InterPro" id="IPR000772">
    <property type="entry name" value="Ricin_B_lectin"/>
</dbReference>
<dbReference type="SUPFAM" id="SSF50370">
    <property type="entry name" value="Ricin B-like lectins"/>
    <property type="match status" value="1"/>
</dbReference>
<feature type="domain" description="Beta/gamma crystallin 'Greek key'" evidence="4">
    <location>
        <begin position="1246"/>
        <end position="1300"/>
    </location>
</feature>
<keyword evidence="2" id="KW-0677">Repeat</keyword>
<evidence type="ECO:0000256" key="2">
    <source>
        <dbReference type="ARBA" id="ARBA00022737"/>
    </source>
</evidence>
<dbReference type="Gene3D" id="2.60.20.10">
    <property type="entry name" value="Crystallins"/>
    <property type="match status" value="6"/>
</dbReference>
<keyword evidence="5" id="KW-1185">Reference proteome</keyword>
<dbReference type="InterPro" id="IPR050252">
    <property type="entry name" value="Beta/Gamma-Crystallin"/>
</dbReference>
<dbReference type="PANTHER" id="PTHR11818">
    <property type="entry name" value="BETA/GAMMA CRYSTALLIN"/>
    <property type="match status" value="1"/>
</dbReference>
<feature type="domain" description="Beta/gamma crystallin 'Greek key'" evidence="4">
    <location>
        <begin position="1346"/>
        <end position="1388"/>
    </location>
</feature>
<feature type="region of interest" description="Disordered" evidence="3">
    <location>
        <begin position="831"/>
        <end position="873"/>
    </location>
</feature>
<feature type="region of interest" description="Disordered" evidence="3">
    <location>
        <begin position="406"/>
        <end position="580"/>
    </location>
</feature>
<feature type="region of interest" description="Disordered" evidence="3">
    <location>
        <begin position="233"/>
        <end position="257"/>
    </location>
</feature>
<feature type="compositionally biased region" description="Polar residues" evidence="3">
    <location>
        <begin position="845"/>
        <end position="873"/>
    </location>
</feature>
<dbReference type="SUPFAM" id="SSF49695">
    <property type="entry name" value="gamma-Crystallin-like"/>
    <property type="match status" value="3"/>
</dbReference>
<feature type="compositionally biased region" description="Basic and acidic residues" evidence="3">
    <location>
        <begin position="768"/>
        <end position="784"/>
    </location>
</feature>
<dbReference type="PANTHER" id="PTHR11818:SF2">
    <property type="entry name" value="BETA_GAMMA CRYSTALLIN DOMAIN-CONTAINING PROTEIN 1"/>
    <property type="match status" value="1"/>
</dbReference>
<proteinExistence type="inferred from homology"/>
<dbReference type="InterPro" id="IPR011024">
    <property type="entry name" value="G_crystallin-like"/>
</dbReference>
<reference evidence="6" key="2">
    <citation type="submission" date="2025-08" db="UniProtKB">
        <authorList>
            <consortium name="RefSeq"/>
        </authorList>
    </citation>
    <scope>IDENTIFICATION</scope>
</reference>
<feature type="compositionally biased region" description="Low complexity" evidence="3">
    <location>
        <begin position="93"/>
        <end position="110"/>
    </location>
</feature>
<feature type="region of interest" description="Disordered" evidence="3">
    <location>
        <begin position="158"/>
        <end position="200"/>
    </location>
</feature>
<dbReference type="SMART" id="SM00458">
    <property type="entry name" value="RICIN"/>
    <property type="match status" value="1"/>
</dbReference>
<feature type="compositionally biased region" description="Basic and acidic residues" evidence="3">
    <location>
        <begin position="406"/>
        <end position="426"/>
    </location>
</feature>
<dbReference type="PRINTS" id="PR01367">
    <property type="entry name" value="BGCRYSTALLIN"/>
</dbReference>
<feature type="compositionally biased region" description="Polar residues" evidence="3">
    <location>
        <begin position="749"/>
        <end position="767"/>
    </location>
</feature>
<evidence type="ECO:0000259" key="4">
    <source>
        <dbReference type="PROSITE" id="PS50915"/>
    </source>
</evidence>
<feature type="domain" description="Beta/gamma crystallin 'Greek key'" evidence="4">
    <location>
        <begin position="1725"/>
        <end position="1766"/>
    </location>
</feature>
<feature type="domain" description="Beta/gamma crystallin 'Greek key'" evidence="4">
    <location>
        <begin position="1544"/>
        <end position="1586"/>
    </location>
</feature>
<feature type="compositionally biased region" description="Basic and acidic residues" evidence="3">
    <location>
        <begin position="547"/>
        <end position="557"/>
    </location>
</feature>
<dbReference type="SMART" id="SM00247">
    <property type="entry name" value="XTALbg"/>
    <property type="match status" value="6"/>
</dbReference>
<feature type="region of interest" description="Disordered" evidence="3">
    <location>
        <begin position="1056"/>
        <end position="1078"/>
    </location>
</feature>
<feature type="compositionally biased region" description="Basic residues" evidence="3">
    <location>
        <begin position="59"/>
        <end position="72"/>
    </location>
</feature>
<feature type="compositionally biased region" description="Basic and acidic residues" evidence="3">
    <location>
        <begin position="167"/>
        <end position="178"/>
    </location>
</feature>
<evidence type="ECO:0000256" key="3">
    <source>
        <dbReference type="SAM" id="MobiDB-lite"/>
    </source>
</evidence>
<reference evidence="5" key="1">
    <citation type="submission" date="2025-05" db="UniProtKB">
        <authorList>
            <consortium name="RefSeq"/>
        </authorList>
    </citation>
    <scope>NUCLEOTIDE SEQUENCE [LARGE SCALE GENOMIC DNA]</scope>
</reference>
<dbReference type="GeneID" id="110090478"/>
<dbReference type="PROSITE" id="PS50915">
    <property type="entry name" value="CRYSTALLIN_BETA_GAMMA"/>
    <property type="match status" value="8"/>
</dbReference>